<feature type="compositionally biased region" description="Low complexity" evidence="8">
    <location>
        <begin position="1"/>
        <end position="25"/>
    </location>
</feature>
<dbReference type="Pfam" id="PF06155">
    <property type="entry name" value="GBBH-like_N"/>
    <property type="match status" value="1"/>
</dbReference>
<dbReference type="Pfam" id="PF02668">
    <property type="entry name" value="TauD"/>
    <property type="match status" value="1"/>
</dbReference>
<keyword evidence="6" id="KW-0408">Iron</keyword>
<reference evidence="11" key="1">
    <citation type="submission" date="2020-03" db="EMBL/GenBank/DDBJ databases">
        <authorList>
            <person name="He L."/>
        </authorList>
    </citation>
    <scope>NUCLEOTIDE SEQUENCE</scope>
    <source>
        <strain evidence="11">CkLH20</strain>
    </source>
</reference>
<dbReference type="PANTHER" id="PTHR10696">
    <property type="entry name" value="GAMMA-BUTYROBETAINE HYDROXYLASE-RELATED"/>
    <property type="match status" value="1"/>
</dbReference>
<dbReference type="InterPro" id="IPR050411">
    <property type="entry name" value="AlphaKG_dependent_hydroxylases"/>
</dbReference>
<evidence type="ECO:0008006" key="13">
    <source>
        <dbReference type="Google" id="ProtNLM"/>
    </source>
</evidence>
<protein>
    <recommendedName>
        <fullName evidence="13">Gamma-butyrobetaine dioxygenase</fullName>
    </recommendedName>
</protein>
<evidence type="ECO:0000256" key="3">
    <source>
        <dbReference type="ARBA" id="ARBA00022723"/>
    </source>
</evidence>
<dbReference type="GO" id="GO:0046872">
    <property type="term" value="F:metal ion binding"/>
    <property type="evidence" value="ECO:0007669"/>
    <property type="project" value="UniProtKB-KW"/>
</dbReference>
<dbReference type="Gene3D" id="3.60.130.10">
    <property type="entry name" value="Clavaminate synthase-like"/>
    <property type="match status" value="1"/>
</dbReference>
<evidence type="ECO:0000256" key="2">
    <source>
        <dbReference type="ARBA" id="ARBA00008654"/>
    </source>
</evidence>
<evidence type="ECO:0000256" key="8">
    <source>
        <dbReference type="SAM" id="MobiDB-lite"/>
    </source>
</evidence>
<evidence type="ECO:0000256" key="6">
    <source>
        <dbReference type="ARBA" id="ARBA00023004"/>
    </source>
</evidence>
<dbReference type="GO" id="GO:0005739">
    <property type="term" value="C:mitochondrion"/>
    <property type="evidence" value="ECO:0007669"/>
    <property type="project" value="TreeGrafter"/>
</dbReference>
<accession>A0A9P6I6U1</accession>
<dbReference type="InterPro" id="IPR042098">
    <property type="entry name" value="TauD-like_sf"/>
</dbReference>
<dbReference type="GO" id="GO:0016706">
    <property type="term" value="F:2-oxoglutarate-dependent dioxygenase activity"/>
    <property type="evidence" value="ECO:0007669"/>
    <property type="project" value="UniProtKB-ARBA"/>
</dbReference>
<comment type="similarity">
    <text evidence="2">Belongs to the gamma-BBH/TMLD family.</text>
</comment>
<dbReference type="InterPro" id="IPR038492">
    <property type="entry name" value="GBBH-like_N_sf"/>
</dbReference>
<evidence type="ECO:0000256" key="5">
    <source>
        <dbReference type="ARBA" id="ARBA00023002"/>
    </source>
</evidence>
<evidence type="ECO:0000256" key="4">
    <source>
        <dbReference type="ARBA" id="ARBA00022964"/>
    </source>
</evidence>
<feature type="region of interest" description="Disordered" evidence="8">
    <location>
        <begin position="1"/>
        <end position="61"/>
    </location>
</feature>
<dbReference type="PANTHER" id="PTHR10696:SF25">
    <property type="entry name" value="OXIDOREDUCTASE AIM17-RELATED"/>
    <property type="match status" value="1"/>
</dbReference>
<keyword evidence="3" id="KW-0479">Metal-binding</keyword>
<comment type="caution">
    <text evidence="11">The sequence shown here is derived from an EMBL/GenBank/DDBJ whole genome shotgun (WGS) entry which is preliminary data.</text>
</comment>
<feature type="coiled-coil region" evidence="7">
    <location>
        <begin position="372"/>
        <end position="399"/>
    </location>
</feature>
<comment type="cofactor">
    <cofactor evidence="1">
        <name>Fe(2+)</name>
        <dbReference type="ChEBI" id="CHEBI:29033"/>
    </cofactor>
</comment>
<dbReference type="InterPro" id="IPR003819">
    <property type="entry name" value="TauD/TfdA-like"/>
</dbReference>
<keyword evidence="5" id="KW-0560">Oxidoreductase</keyword>
<dbReference type="GO" id="GO:0045329">
    <property type="term" value="P:carnitine biosynthetic process"/>
    <property type="evidence" value="ECO:0007669"/>
    <property type="project" value="TreeGrafter"/>
</dbReference>
<keyword evidence="4" id="KW-0223">Dioxygenase</keyword>
<gene>
    <name evidence="11" type="ORF">CkaCkLH20_05325</name>
</gene>
<keyword evidence="7" id="KW-0175">Coiled coil</keyword>
<feature type="compositionally biased region" description="Low complexity" evidence="8">
    <location>
        <begin position="39"/>
        <end position="55"/>
    </location>
</feature>
<dbReference type="Gene3D" id="3.30.2020.30">
    <property type="match status" value="1"/>
</dbReference>
<evidence type="ECO:0000313" key="12">
    <source>
        <dbReference type="Proteomes" id="UP000781932"/>
    </source>
</evidence>
<sequence length="651" mass="74299">MAMRSSIRSASRATRSRPSLSSRLPGRPHPAAPFASIHTTPQNTQEAAAAAAPTEDSSDALSPYAANKAAKAATIDTILSQTPKTFPELQEYLSAWRHKADALKRQIHHREVRFRNSLRYEILPGGQRVRISRPFNGKNKPVKLDAVFLRDRCPCPQCVSPSSGNKSFSSGEIPTSIRFESFEEQADGSLHVRWANDIPRFRSRPEPHVTVFPGVGQESINQLLKEKPHPFAPLKVPLRVAPYRRKLWNREQIAERLQKIPYDEFMAGGWEFRRVVRELGVNGLVFITDVPATETAVADIALKFGAIKETFYGRTWDVRSKPDAENVAYTSSYLGLHSDMLYLESPPRIQLLHCLKNSCSGGESIFSDAFHVAEELRSMKELKAELEAEEARKAAGDSLLFRRINSPHVEEKPEDTFTSPVSRKDPPSHREILQKAHAFDALTRRLVPYHYSKNGFQYRQARPVFDFSDPNPDVHEVWWSPPFQAPFSFAKDGVEQAEFRAWHMAARVFQNALETEENMFQYRLRPGECVLFDNRRVLHGRREFDAGSGLRWLKGTYVANEDFISTSNKVFDEEHHYLRRLEREDPNYWCLRTPSPDEQEQGQEQEQEEQGQQKPEDNLRSENSPGVDDFFDALNGKLNKPAGPKPTFKKF</sequence>
<dbReference type="OrthoDB" id="406634at2759"/>
<dbReference type="RefSeq" id="XP_038746520.1">
    <property type="nucleotide sequence ID" value="XM_038888044.1"/>
</dbReference>
<evidence type="ECO:0000256" key="7">
    <source>
        <dbReference type="SAM" id="Coils"/>
    </source>
</evidence>
<dbReference type="InterPro" id="IPR010376">
    <property type="entry name" value="GBBH-like_N"/>
</dbReference>
<dbReference type="Proteomes" id="UP000781932">
    <property type="component" value="Unassembled WGS sequence"/>
</dbReference>
<feature type="domain" description="Gamma-butyrobetaine hydroxylase-like N-terminal" evidence="10">
    <location>
        <begin position="142"/>
        <end position="196"/>
    </location>
</feature>
<dbReference type="AlphaFoldDB" id="A0A9P6I6U1"/>
<proteinExistence type="inferred from homology"/>
<reference evidence="11" key="2">
    <citation type="submission" date="2020-11" db="EMBL/GenBank/DDBJ databases">
        <title>Whole genome sequencing of Colletotrichum sp.</title>
        <authorList>
            <person name="Li H."/>
        </authorList>
    </citation>
    <scope>NUCLEOTIDE SEQUENCE</scope>
    <source>
        <strain evidence="11">CkLH20</strain>
    </source>
</reference>
<dbReference type="SUPFAM" id="SSF51197">
    <property type="entry name" value="Clavaminate synthase-like"/>
    <property type="match status" value="1"/>
</dbReference>
<dbReference type="GeneID" id="62161118"/>
<name>A0A9P6I6U1_9PEZI</name>
<dbReference type="EMBL" id="JAATWM020000015">
    <property type="protein sequence ID" value="KAF9877059.1"/>
    <property type="molecule type" value="Genomic_DNA"/>
</dbReference>
<organism evidence="11 12">
    <name type="scientific">Colletotrichum karsti</name>
    <dbReference type="NCBI Taxonomy" id="1095194"/>
    <lineage>
        <taxon>Eukaryota</taxon>
        <taxon>Fungi</taxon>
        <taxon>Dikarya</taxon>
        <taxon>Ascomycota</taxon>
        <taxon>Pezizomycotina</taxon>
        <taxon>Sordariomycetes</taxon>
        <taxon>Hypocreomycetidae</taxon>
        <taxon>Glomerellales</taxon>
        <taxon>Glomerellaceae</taxon>
        <taxon>Colletotrichum</taxon>
        <taxon>Colletotrichum boninense species complex</taxon>
    </lineage>
</organism>
<evidence type="ECO:0000259" key="10">
    <source>
        <dbReference type="Pfam" id="PF06155"/>
    </source>
</evidence>
<evidence type="ECO:0000259" key="9">
    <source>
        <dbReference type="Pfam" id="PF02668"/>
    </source>
</evidence>
<evidence type="ECO:0000256" key="1">
    <source>
        <dbReference type="ARBA" id="ARBA00001954"/>
    </source>
</evidence>
<feature type="domain" description="TauD/TfdA-like" evidence="9">
    <location>
        <begin position="273"/>
        <end position="557"/>
    </location>
</feature>
<evidence type="ECO:0000313" key="11">
    <source>
        <dbReference type="EMBL" id="KAF9877059.1"/>
    </source>
</evidence>
<feature type="region of interest" description="Disordered" evidence="8">
    <location>
        <begin position="591"/>
        <end position="651"/>
    </location>
</feature>
<keyword evidence="12" id="KW-1185">Reference proteome</keyword>
<feature type="compositionally biased region" description="Acidic residues" evidence="8">
    <location>
        <begin position="597"/>
        <end position="609"/>
    </location>
</feature>